<feature type="transmembrane region" description="Helical" evidence="2">
    <location>
        <begin position="27"/>
        <end position="45"/>
    </location>
</feature>
<keyword evidence="2" id="KW-1133">Transmembrane helix</keyword>
<feature type="transmembrane region" description="Helical" evidence="2">
    <location>
        <begin position="151"/>
        <end position="176"/>
    </location>
</feature>
<evidence type="ECO:0000256" key="1">
    <source>
        <dbReference type="SAM" id="MobiDB-lite"/>
    </source>
</evidence>
<reference evidence="3 4" key="1">
    <citation type="submission" date="2019-02" db="EMBL/GenBank/DDBJ databases">
        <title>Deep-cultivation of Planctomycetes and their phenomic and genomic characterization uncovers novel biology.</title>
        <authorList>
            <person name="Wiegand S."/>
            <person name="Jogler M."/>
            <person name="Boedeker C."/>
            <person name="Pinto D."/>
            <person name="Vollmers J."/>
            <person name="Rivas-Marin E."/>
            <person name="Kohn T."/>
            <person name="Peeters S.H."/>
            <person name="Heuer A."/>
            <person name="Rast P."/>
            <person name="Oberbeckmann S."/>
            <person name="Bunk B."/>
            <person name="Jeske O."/>
            <person name="Meyerdierks A."/>
            <person name="Storesund J.E."/>
            <person name="Kallscheuer N."/>
            <person name="Luecker S."/>
            <person name="Lage O.M."/>
            <person name="Pohl T."/>
            <person name="Merkel B.J."/>
            <person name="Hornburger P."/>
            <person name="Mueller R.-W."/>
            <person name="Bruemmer F."/>
            <person name="Labrenz M."/>
            <person name="Spormann A.M."/>
            <person name="Op den Camp H."/>
            <person name="Overmann J."/>
            <person name="Amann R."/>
            <person name="Jetten M.S.M."/>
            <person name="Mascher T."/>
            <person name="Medema M.H."/>
            <person name="Devos D.P."/>
            <person name="Kaster A.-K."/>
            <person name="Ovreas L."/>
            <person name="Rohde M."/>
            <person name="Galperin M.Y."/>
            <person name="Jogler C."/>
        </authorList>
    </citation>
    <scope>NUCLEOTIDE SEQUENCE [LARGE SCALE GENOMIC DNA]</scope>
    <source>
        <strain evidence="3 4">Pan44</strain>
    </source>
</reference>
<protein>
    <submittedName>
        <fullName evidence="3">Uncharacterized protein</fullName>
    </submittedName>
</protein>
<dbReference type="KEGG" id="ccos:Pan44_40650"/>
<dbReference type="OrthoDB" id="280249at2"/>
<name>A0A517SIU8_9PLAN</name>
<dbReference type="EMBL" id="CP036271">
    <property type="protein sequence ID" value="QDT56016.1"/>
    <property type="molecule type" value="Genomic_DNA"/>
</dbReference>
<keyword evidence="2" id="KW-0472">Membrane</keyword>
<feature type="transmembrane region" description="Helical" evidence="2">
    <location>
        <begin position="365"/>
        <end position="383"/>
    </location>
</feature>
<dbReference type="InParanoid" id="A0A517SIU8"/>
<feature type="transmembrane region" description="Helical" evidence="2">
    <location>
        <begin position="91"/>
        <end position="110"/>
    </location>
</feature>
<evidence type="ECO:0000313" key="4">
    <source>
        <dbReference type="Proteomes" id="UP000315700"/>
    </source>
</evidence>
<dbReference type="AlphaFoldDB" id="A0A517SIU8"/>
<proteinExistence type="predicted"/>
<feature type="transmembrane region" description="Helical" evidence="2">
    <location>
        <begin position="293"/>
        <end position="313"/>
    </location>
</feature>
<feature type="transmembrane region" description="Helical" evidence="2">
    <location>
        <begin position="442"/>
        <end position="465"/>
    </location>
</feature>
<feature type="transmembrane region" description="Helical" evidence="2">
    <location>
        <begin position="333"/>
        <end position="353"/>
    </location>
</feature>
<sequence>MITPPTTSPEVASDSTSPPRHGQLAPLAWSLLAAVPFLLFPLIHFERWASEATGFTTYDLPYYVANARAILDRGHAGLYPNPFDPDPAAPVIYVHWLMNVLATLIGPLGLSPGHALLLIQAIGAIASARVMYALVAWLLPASRWRTPLYLLTMWSGGVLVLGRLVANLFTGLAWNTNLLAFDPGQGLWCLNFGRNLILPTEAIYHALMLALWLSILKGQWTRAAFFLLAITTTHPFTGAQALAIVGAYGGVQAFASLTSPPPPTRRRATREGEAPAEPHTPPASASTPGLPPLSFIITYFFIAAAFVAYYFVFLPRFPQHREIQHTWTLGWTLSGPTILVAYAPVALLAWLAIRDNSAWRRHVRFLLIAAGVSFLLANHQWFITPRQPIHFTRGYIWTPLFLIGLPTLASLFDRLFNTAPTPLPSGERAGVRGDRSNTPPKAIGFLAIALLFALALSDNAAFLLINATSPTPPGFNLTADEQAVFHDLNTKHLTGVLLTDDDRLGYLAAAMTSARPWLGHKYNTPKFDDRQTRLAAFKSTTAAGDLLEEVDLALTADPRVTRRLHDNDWQKLSTQGDLQLWQKPQHNPTP</sequence>
<feature type="transmembrane region" description="Helical" evidence="2">
    <location>
        <begin position="395"/>
        <end position="412"/>
    </location>
</feature>
<dbReference type="Proteomes" id="UP000315700">
    <property type="component" value="Chromosome"/>
</dbReference>
<organism evidence="3 4">
    <name type="scientific">Caulifigura coniformis</name>
    <dbReference type="NCBI Taxonomy" id="2527983"/>
    <lineage>
        <taxon>Bacteria</taxon>
        <taxon>Pseudomonadati</taxon>
        <taxon>Planctomycetota</taxon>
        <taxon>Planctomycetia</taxon>
        <taxon>Planctomycetales</taxon>
        <taxon>Planctomycetaceae</taxon>
        <taxon>Caulifigura</taxon>
    </lineage>
</organism>
<accession>A0A517SIU8</accession>
<feature type="region of interest" description="Disordered" evidence="1">
    <location>
        <begin position="256"/>
        <end position="286"/>
    </location>
</feature>
<evidence type="ECO:0000256" key="2">
    <source>
        <dbReference type="SAM" id="Phobius"/>
    </source>
</evidence>
<gene>
    <name evidence="3" type="ORF">Pan44_40650</name>
</gene>
<feature type="transmembrane region" description="Helical" evidence="2">
    <location>
        <begin position="116"/>
        <end position="139"/>
    </location>
</feature>
<keyword evidence="4" id="KW-1185">Reference proteome</keyword>
<keyword evidence="2" id="KW-0812">Transmembrane</keyword>
<evidence type="ECO:0000313" key="3">
    <source>
        <dbReference type="EMBL" id="QDT56016.1"/>
    </source>
</evidence>
<feature type="transmembrane region" description="Helical" evidence="2">
    <location>
        <begin position="196"/>
        <end position="216"/>
    </location>
</feature>
<dbReference type="RefSeq" id="WP_145032722.1">
    <property type="nucleotide sequence ID" value="NZ_CP036271.1"/>
</dbReference>